<dbReference type="Gene3D" id="3.40.50.300">
    <property type="entry name" value="P-loop containing nucleotide triphosphate hydrolases"/>
    <property type="match status" value="1"/>
</dbReference>
<gene>
    <name evidence="2" type="ORF">GCM10023318_14000</name>
</gene>
<proteinExistence type="predicted"/>
<dbReference type="InterPro" id="IPR027417">
    <property type="entry name" value="P-loop_NTPase"/>
</dbReference>
<dbReference type="Proteomes" id="UP001500603">
    <property type="component" value="Unassembled WGS sequence"/>
</dbReference>
<dbReference type="RefSeq" id="WP_345494208.1">
    <property type="nucleotide sequence ID" value="NZ_BAABJM010000001.1"/>
</dbReference>
<comment type="caution">
    <text evidence="2">The sequence shown here is derived from an EMBL/GenBank/DDBJ whole genome shotgun (WGS) entry which is preliminary data.</text>
</comment>
<evidence type="ECO:0000313" key="2">
    <source>
        <dbReference type="EMBL" id="GAA5047445.1"/>
    </source>
</evidence>
<feature type="compositionally biased region" description="Polar residues" evidence="1">
    <location>
        <begin position="73"/>
        <end position="83"/>
    </location>
</feature>
<name>A0ABP9JZU2_9NOCA</name>
<dbReference type="EMBL" id="BAABJM010000001">
    <property type="protein sequence ID" value="GAA5047445.1"/>
    <property type="molecule type" value="Genomic_DNA"/>
</dbReference>
<organism evidence="2 3">
    <name type="scientific">Nocardia callitridis</name>
    <dbReference type="NCBI Taxonomy" id="648753"/>
    <lineage>
        <taxon>Bacteria</taxon>
        <taxon>Bacillati</taxon>
        <taxon>Actinomycetota</taxon>
        <taxon>Actinomycetes</taxon>
        <taxon>Mycobacteriales</taxon>
        <taxon>Nocardiaceae</taxon>
        <taxon>Nocardia</taxon>
    </lineage>
</organism>
<keyword evidence="3" id="KW-1185">Reference proteome</keyword>
<dbReference type="Pfam" id="PF13671">
    <property type="entry name" value="AAA_33"/>
    <property type="match status" value="1"/>
</dbReference>
<reference evidence="3" key="1">
    <citation type="journal article" date="2019" name="Int. J. Syst. Evol. Microbiol.">
        <title>The Global Catalogue of Microorganisms (GCM) 10K type strain sequencing project: providing services to taxonomists for standard genome sequencing and annotation.</title>
        <authorList>
            <consortium name="The Broad Institute Genomics Platform"/>
            <consortium name="The Broad Institute Genome Sequencing Center for Infectious Disease"/>
            <person name="Wu L."/>
            <person name="Ma J."/>
        </authorList>
    </citation>
    <scope>NUCLEOTIDE SEQUENCE [LARGE SCALE GENOMIC DNA]</scope>
    <source>
        <strain evidence="3">JCM 18298</strain>
    </source>
</reference>
<evidence type="ECO:0000313" key="3">
    <source>
        <dbReference type="Proteomes" id="UP001500603"/>
    </source>
</evidence>
<sequence>MAEFLVLVNGLPGSGKSTLGRSLARTSAEQFLSKDTAKEAIAACVDDGDRLGLGGIAMDSVWVMAGLPRVPSSSIRGGSSRATCISLGPESKRRRRFAP</sequence>
<dbReference type="SUPFAM" id="SSF52540">
    <property type="entry name" value="P-loop containing nucleoside triphosphate hydrolases"/>
    <property type="match status" value="1"/>
</dbReference>
<evidence type="ECO:0000256" key="1">
    <source>
        <dbReference type="SAM" id="MobiDB-lite"/>
    </source>
</evidence>
<protein>
    <submittedName>
        <fullName evidence="2">Uncharacterized protein</fullName>
    </submittedName>
</protein>
<accession>A0ABP9JZU2</accession>
<feature type="region of interest" description="Disordered" evidence="1">
    <location>
        <begin position="73"/>
        <end position="99"/>
    </location>
</feature>